<evidence type="ECO:0000313" key="5">
    <source>
        <dbReference type="Proteomes" id="UP000287651"/>
    </source>
</evidence>
<comment type="caution">
    <text evidence="4">The sequence shown here is derived from an EMBL/GenBank/DDBJ whole genome shotgun (WGS) entry which is preliminary data.</text>
</comment>
<evidence type="ECO:0000256" key="1">
    <source>
        <dbReference type="SAM" id="MobiDB-lite"/>
    </source>
</evidence>
<organism evidence="4 5">
    <name type="scientific">Ensete ventricosum</name>
    <name type="common">Abyssinian banana</name>
    <name type="synonym">Musa ensete</name>
    <dbReference type="NCBI Taxonomy" id="4639"/>
    <lineage>
        <taxon>Eukaryota</taxon>
        <taxon>Viridiplantae</taxon>
        <taxon>Streptophyta</taxon>
        <taxon>Embryophyta</taxon>
        <taxon>Tracheophyta</taxon>
        <taxon>Spermatophyta</taxon>
        <taxon>Magnoliopsida</taxon>
        <taxon>Liliopsida</taxon>
        <taxon>Zingiberales</taxon>
        <taxon>Musaceae</taxon>
        <taxon>Ensete</taxon>
    </lineage>
</organism>
<evidence type="ECO:0000259" key="2">
    <source>
        <dbReference type="Pfam" id="PF04782"/>
    </source>
</evidence>
<feature type="domain" description="DUF632" evidence="2">
    <location>
        <begin position="309"/>
        <end position="561"/>
    </location>
</feature>
<feature type="non-terminal residue" evidence="4">
    <location>
        <position position="1"/>
    </location>
</feature>
<evidence type="ECO:0008006" key="6">
    <source>
        <dbReference type="Google" id="ProtNLM"/>
    </source>
</evidence>
<dbReference type="AlphaFoldDB" id="A0A426XZJ3"/>
<dbReference type="PANTHER" id="PTHR21450">
    <property type="entry name" value="PROTEIN ALTERED PHOSPHATE STARVATION RESPONSE 1"/>
    <property type="match status" value="1"/>
</dbReference>
<name>A0A426XZJ3_ENSVE</name>
<dbReference type="Proteomes" id="UP000287651">
    <property type="component" value="Unassembled WGS sequence"/>
</dbReference>
<dbReference type="InterPro" id="IPR006867">
    <property type="entry name" value="DUF632"/>
</dbReference>
<evidence type="ECO:0000259" key="3">
    <source>
        <dbReference type="Pfam" id="PF04783"/>
    </source>
</evidence>
<dbReference type="Pfam" id="PF04782">
    <property type="entry name" value="DUF632"/>
    <property type="match status" value="1"/>
</dbReference>
<feature type="domain" description="DUF630" evidence="3">
    <location>
        <begin position="73"/>
        <end position="131"/>
    </location>
</feature>
<dbReference type="EMBL" id="AMZH03016173">
    <property type="protein sequence ID" value="RRT44896.1"/>
    <property type="molecule type" value="Genomic_DNA"/>
</dbReference>
<reference evidence="4 5" key="1">
    <citation type="journal article" date="2014" name="Agronomy (Basel)">
        <title>A Draft Genome Sequence for Ensete ventricosum, the Drought-Tolerant Tree Against Hunger.</title>
        <authorList>
            <person name="Harrison J."/>
            <person name="Moore K.A."/>
            <person name="Paszkiewicz K."/>
            <person name="Jones T."/>
            <person name="Grant M."/>
            <person name="Ambacheew D."/>
            <person name="Muzemil S."/>
            <person name="Studholme D.J."/>
        </authorList>
    </citation>
    <scope>NUCLEOTIDE SEQUENCE [LARGE SCALE GENOMIC DNA]</scope>
</reference>
<dbReference type="InterPro" id="IPR006868">
    <property type="entry name" value="DUF630"/>
</dbReference>
<protein>
    <recommendedName>
        <fullName evidence="6">DUF632 domain-containing protein</fullName>
    </recommendedName>
</protein>
<evidence type="ECO:0000313" key="4">
    <source>
        <dbReference type="EMBL" id="RRT44896.1"/>
    </source>
</evidence>
<dbReference type="Pfam" id="PF04783">
    <property type="entry name" value="DUF630"/>
    <property type="match status" value="1"/>
</dbReference>
<proteinExistence type="predicted"/>
<feature type="compositionally biased region" description="Acidic residues" evidence="1">
    <location>
        <begin position="287"/>
        <end position="298"/>
    </location>
</feature>
<feature type="region of interest" description="Disordered" evidence="1">
    <location>
        <begin position="287"/>
        <end position="308"/>
    </location>
</feature>
<accession>A0A426XZJ3</accession>
<sequence>ARLAARTTEGVVRCSGMVSNKEDKGFSSLNPLASPSSKRSQVCLLAVCKASVKHQWLTHTESGLGSRLKLKKMGCSTSKLEDEDAVRLCHDRKNFIRQAINQRDQFADGHTAYIQSLMRVSLALRNYVDGDEYNFFFTSCKTSPSHPIRSFNPEIIMIPMKPFTPKQKQPEKSTCSSPNYMKAGGNQLISMEERPESPANKSKECCYIAWQNGVDGYFAAEAPTTDADASFFSSSYQRLRHPPASPQASQLDFFWNPFSSYGYSYGNSLDEVLLDGNTHGQRKVWEDEGVSELEEQDDKNEKARMKKGGKIHIRPTAASRMLNPAAMAPSTSSHMEESCAIPGSHKSTLDRLYEWEKKLYDEVKCGERARIEYEKKCTQLKIQDVNEGEAFVVDKTSQAFTLKNVSTFVRLDQTLLSTQSELLTLSFVLRYRLASMWRTMAECHRIQKHTIDEAKLILFSPSAAAVSAGIPPPRPSRFAAALEAELRNWASCLAAWIEAQRCYAGALAGWIRRCAPPTLDAAASMGAPLVYGACVRWSRMVDSVSEAAAIDGVEMFAAGVASVAAGQSREGVAEVEETVGGRAAELGPKVVCAGLAVAVGAVAELAVNSAEGYDELV</sequence>
<gene>
    <name evidence="4" type="ORF">B296_00050790</name>
</gene>
<dbReference type="PANTHER" id="PTHR21450:SF3">
    <property type="entry name" value="DUF630 FAMILY PROTEIN (DUF630 AND DUF632)"/>
    <property type="match status" value="1"/>
</dbReference>